<dbReference type="HAMAP" id="MF_03041">
    <property type="entry name" value="SPDLY"/>
    <property type="match status" value="1"/>
</dbReference>
<keyword evidence="5 8" id="KW-0175">Coiled coil</keyword>
<dbReference type="RefSeq" id="XP_032827358.1">
    <property type="nucleotide sequence ID" value="XM_032971467.1"/>
</dbReference>
<evidence type="ECO:0000256" key="9">
    <source>
        <dbReference type="SAM" id="MobiDB-lite"/>
    </source>
</evidence>
<feature type="compositionally biased region" description="Polar residues" evidence="9">
    <location>
        <begin position="542"/>
        <end position="553"/>
    </location>
</feature>
<evidence type="ECO:0000256" key="8">
    <source>
        <dbReference type="HAMAP-Rule" id="MF_03041"/>
    </source>
</evidence>
<dbReference type="InterPro" id="IPR051149">
    <property type="entry name" value="Spindly/BICDR_Dynein_Adapter"/>
</dbReference>
<feature type="region of interest" description="Disordered" evidence="9">
    <location>
        <begin position="488"/>
        <end position="511"/>
    </location>
</feature>
<evidence type="ECO:0000256" key="4">
    <source>
        <dbReference type="ARBA" id="ARBA00022838"/>
    </source>
</evidence>
<keyword evidence="3 8" id="KW-0498">Mitosis</keyword>
<organism evidence="10 11">
    <name type="scientific">Petromyzon marinus</name>
    <name type="common">Sea lamprey</name>
    <dbReference type="NCBI Taxonomy" id="7757"/>
    <lineage>
        <taxon>Eukaryota</taxon>
        <taxon>Metazoa</taxon>
        <taxon>Chordata</taxon>
        <taxon>Craniata</taxon>
        <taxon>Vertebrata</taxon>
        <taxon>Cyclostomata</taxon>
        <taxon>Hyperoartia</taxon>
        <taxon>Petromyzontiformes</taxon>
        <taxon>Petromyzontidae</taxon>
        <taxon>Petromyzon</taxon>
    </lineage>
</organism>
<accession>A0AAJ7U2Z9</accession>
<dbReference type="GO" id="GO:0000940">
    <property type="term" value="C:outer kinetochore"/>
    <property type="evidence" value="ECO:0007669"/>
    <property type="project" value="UniProtKB-UniRule"/>
</dbReference>
<evidence type="ECO:0000256" key="5">
    <source>
        <dbReference type="ARBA" id="ARBA00023054"/>
    </source>
</evidence>
<reference evidence="11" key="1">
    <citation type="submission" date="2025-08" db="UniProtKB">
        <authorList>
            <consortium name="RefSeq"/>
        </authorList>
    </citation>
    <scope>IDENTIFICATION</scope>
    <source>
        <tissue evidence="11">Sperm</tissue>
    </source>
</reference>
<protein>
    <recommendedName>
        <fullName evidence="8">Protein Spindly</fullName>
    </recommendedName>
    <alternativeName>
        <fullName evidence="8">Coiled-coil domain-containing protein 99</fullName>
    </alternativeName>
    <alternativeName>
        <fullName evidence="8">Spindle apparatus coiled-coil domain-containing protein 1</fullName>
    </alternativeName>
</protein>
<evidence type="ECO:0000256" key="2">
    <source>
        <dbReference type="ARBA" id="ARBA00022618"/>
    </source>
</evidence>
<sequence>MFGARLRRHSLKVDRSSCTERGAAVKMEQRELRGQLERMKERLSQAEAEKHQAAEYGLRLLESHNELQAQLEEEQRVMTSQLEGLEQEKFSLQRDVELKVKLLESLSAEYESCKTSHALQIDALHQQMERIASRDLQEARGKLELLKGEAEEARLAQRQAERKLEQQATLLEARGEEIRAFSQRHHETASSEILALQVENAELLEHKAALTQEMDDMRYRTEQLELSRTVLHRQVERLQQEKEEDQRVAVSYFNALEKAREANQELQQQLSHALQQAQDPRSKGNSLFGELEDRRVEMERQLISVKVQYKNLQKQHAFTKQQHCRLKLQIGTLLQMKCGQVDLETMQRLQAMLDQRNHEVMELLKKNRELEELNSVNLVGSDMQLGKSNSDLGDGQYYVDLLKLKLYETRQQLTQLKENSSMQRMKHLAESQNVLDLERKLFALEGQLQESQGGTMKLQVKLDELQLKYEPEELNKRRIIVRRREKLPVGDGSTEASPANLPNDAGTNPATAVVAGETSPEDSMAELLRNDPAVTGVRKSLASETRAPSTSKQRAPGAEGSRSASSELQPPPAAARAAGGACEDDSGEVVSAGSFQARPKGDTSPERDLPEPVKKIKLEDKCSPLADRNADVMPGRSSPVRSGFGAVDSSALENCWDIKRKAPGEKKKGAHSVIHISSQPSVENECAQQ</sequence>
<dbReference type="GO" id="GO:0007080">
    <property type="term" value="P:mitotic metaphase chromosome alignment"/>
    <property type="evidence" value="ECO:0007669"/>
    <property type="project" value="TreeGrafter"/>
</dbReference>
<dbReference type="PANTHER" id="PTHR32123">
    <property type="entry name" value="BICD FAMILY-LIKE CARGO ADAPTER"/>
    <property type="match status" value="1"/>
</dbReference>
<comment type="subcellular location">
    <subcellularLocation>
        <location evidence="8">Chromosome</location>
        <location evidence="8">Centromere</location>
        <location evidence="8">Kinetochore</location>
    </subcellularLocation>
</comment>
<feature type="compositionally biased region" description="Polar residues" evidence="9">
    <location>
        <begin position="675"/>
        <end position="689"/>
    </location>
</feature>
<proteinExistence type="inferred from homology"/>
<dbReference type="GO" id="GO:0007094">
    <property type="term" value="P:mitotic spindle assembly checkpoint signaling"/>
    <property type="evidence" value="ECO:0007669"/>
    <property type="project" value="InterPro"/>
</dbReference>
<dbReference type="GO" id="GO:0000922">
    <property type="term" value="C:spindle pole"/>
    <property type="evidence" value="ECO:0007669"/>
    <property type="project" value="TreeGrafter"/>
</dbReference>
<evidence type="ECO:0000313" key="11">
    <source>
        <dbReference type="RefSeq" id="XP_032827358.1"/>
    </source>
</evidence>
<evidence type="ECO:0000256" key="3">
    <source>
        <dbReference type="ARBA" id="ARBA00022776"/>
    </source>
</evidence>
<keyword evidence="1 8" id="KW-0158">Chromosome</keyword>
<feature type="coiled-coil region" evidence="8">
    <location>
        <begin position="346"/>
        <end position="373"/>
    </location>
</feature>
<evidence type="ECO:0000313" key="10">
    <source>
        <dbReference type="Proteomes" id="UP001318040"/>
    </source>
</evidence>
<keyword evidence="6 8" id="KW-0131">Cell cycle</keyword>
<dbReference type="Proteomes" id="UP001318040">
    <property type="component" value="Chromosome 46"/>
</dbReference>
<keyword evidence="7 8" id="KW-0137">Centromere</keyword>
<evidence type="ECO:0000256" key="6">
    <source>
        <dbReference type="ARBA" id="ARBA00023306"/>
    </source>
</evidence>
<keyword evidence="4 8" id="KW-0995">Kinetochore</keyword>
<dbReference type="GO" id="GO:0051301">
    <property type="term" value="P:cell division"/>
    <property type="evidence" value="ECO:0007669"/>
    <property type="project" value="UniProtKB-KW"/>
</dbReference>
<dbReference type="InterPro" id="IPR028593">
    <property type="entry name" value="SPDLY_chordates"/>
</dbReference>
<feature type="coiled-coil region" evidence="8">
    <location>
        <begin position="29"/>
        <end position="88"/>
    </location>
</feature>
<feature type="compositionally biased region" description="Basic and acidic residues" evidence="9">
    <location>
        <begin position="599"/>
        <end position="622"/>
    </location>
</feature>
<evidence type="ECO:0000256" key="1">
    <source>
        <dbReference type="ARBA" id="ARBA00022454"/>
    </source>
</evidence>
<comment type="similarity">
    <text evidence="8">Belongs to the Spindly family.</text>
</comment>
<keyword evidence="10" id="KW-1185">Reference proteome</keyword>
<dbReference type="AlphaFoldDB" id="A0AAJ7U2Z9"/>
<feature type="region of interest" description="Disordered" evidence="9">
    <location>
        <begin position="537"/>
        <end position="646"/>
    </location>
</feature>
<comment type="function">
    <text evidence="8">Required for the localization of dynein and dynactin to the mitotic kintochore. Dynein is believed to control the initial lateral interaction between the kinetochore and spindle microtubules and to facilitate the subsequent formation of end-on kinetochore-microtubule attachments mediated by the NDC80 complex.</text>
</comment>
<dbReference type="GO" id="GO:0043515">
    <property type="term" value="F:kinetochore binding"/>
    <property type="evidence" value="ECO:0007669"/>
    <property type="project" value="UniProtKB-UniRule"/>
</dbReference>
<name>A0AAJ7U2Z9_PETMA</name>
<evidence type="ECO:0000256" key="7">
    <source>
        <dbReference type="ARBA" id="ARBA00023328"/>
    </source>
</evidence>
<dbReference type="PANTHER" id="PTHR32123:SF9">
    <property type="entry name" value="PROTEIN SPINDLY"/>
    <property type="match status" value="1"/>
</dbReference>
<dbReference type="KEGG" id="pmrn:116952271"/>
<feature type="region of interest" description="Disordered" evidence="9">
    <location>
        <begin position="662"/>
        <end position="689"/>
    </location>
</feature>
<dbReference type="GO" id="GO:0034501">
    <property type="term" value="P:protein localization to kinetochore"/>
    <property type="evidence" value="ECO:0007669"/>
    <property type="project" value="UniProtKB-UniRule"/>
</dbReference>
<feature type="coiled-coil region" evidence="8">
    <location>
        <begin position="136"/>
        <end position="315"/>
    </location>
</feature>
<dbReference type="GO" id="GO:0000132">
    <property type="term" value="P:establishment of mitotic spindle orientation"/>
    <property type="evidence" value="ECO:0007669"/>
    <property type="project" value="TreeGrafter"/>
</dbReference>
<keyword evidence="2 8" id="KW-0132">Cell division</keyword>
<gene>
    <name evidence="8 11" type="primary">SPDL1</name>
    <name evidence="8" type="synonym">CCDC99</name>
</gene>